<proteinExistence type="predicted"/>
<gene>
    <name evidence="2" type="ORF">FIBSPDRAFT_970116</name>
</gene>
<sequence>MPCPSDSPKCLLVVNFLFARFLVSTPVTKTDIRARPAWQWVPNFKGIHDQPRHLADLAPAPTAPKDDETIARTLGINILLATTDVLQIICLKRDFKVFDSTLAMLQSYDVHAATGFSDIQLCTNPGPSACSCSPSSPSHRASSSYTRNLNPLMPRATVRPRATGREAKASDAHALVHKEVGYTKGEEGQEQAGGWRGAGERDTAHAGVHQAHLDTEECAVCACVNCEYERSAGWGRGENECGVIVRGYWFLLRRRIGSSCVHQQNSYCLEKS</sequence>
<evidence type="ECO:0000313" key="2">
    <source>
        <dbReference type="EMBL" id="KZP02342.1"/>
    </source>
</evidence>
<dbReference type="EMBL" id="KV418675">
    <property type="protein sequence ID" value="KZP02342.1"/>
    <property type="molecule type" value="Genomic_DNA"/>
</dbReference>
<evidence type="ECO:0000256" key="1">
    <source>
        <dbReference type="SAM" id="SignalP"/>
    </source>
</evidence>
<dbReference type="OrthoDB" id="165382at2759"/>
<reference evidence="2 3" key="1">
    <citation type="journal article" date="2016" name="Mol. Biol. Evol.">
        <title>Comparative Genomics of Early-Diverging Mushroom-Forming Fungi Provides Insights into the Origins of Lignocellulose Decay Capabilities.</title>
        <authorList>
            <person name="Nagy L.G."/>
            <person name="Riley R."/>
            <person name="Tritt A."/>
            <person name="Adam C."/>
            <person name="Daum C."/>
            <person name="Floudas D."/>
            <person name="Sun H."/>
            <person name="Yadav J.S."/>
            <person name="Pangilinan J."/>
            <person name="Larsson K.H."/>
            <person name="Matsuura K."/>
            <person name="Barry K."/>
            <person name="Labutti K."/>
            <person name="Kuo R."/>
            <person name="Ohm R.A."/>
            <person name="Bhattacharya S.S."/>
            <person name="Shirouzu T."/>
            <person name="Yoshinaga Y."/>
            <person name="Martin F.M."/>
            <person name="Grigoriev I.V."/>
            <person name="Hibbett D.S."/>
        </authorList>
    </citation>
    <scope>NUCLEOTIDE SEQUENCE [LARGE SCALE GENOMIC DNA]</scope>
    <source>
        <strain evidence="2 3">CBS 109695</strain>
    </source>
</reference>
<evidence type="ECO:0000313" key="3">
    <source>
        <dbReference type="Proteomes" id="UP000076532"/>
    </source>
</evidence>
<dbReference type="Proteomes" id="UP000076532">
    <property type="component" value="Unassembled WGS sequence"/>
</dbReference>
<name>A0A167SXE4_9AGAM</name>
<keyword evidence="1" id="KW-0732">Signal</keyword>
<accession>A0A167SXE4</accession>
<protein>
    <submittedName>
        <fullName evidence="2">Uncharacterized protein</fullName>
    </submittedName>
</protein>
<feature type="signal peptide" evidence="1">
    <location>
        <begin position="1"/>
        <end position="24"/>
    </location>
</feature>
<dbReference type="AlphaFoldDB" id="A0A167SXE4"/>
<keyword evidence="3" id="KW-1185">Reference proteome</keyword>
<feature type="chain" id="PRO_5007892415" evidence="1">
    <location>
        <begin position="25"/>
        <end position="272"/>
    </location>
</feature>
<organism evidence="2 3">
    <name type="scientific">Athelia psychrophila</name>
    <dbReference type="NCBI Taxonomy" id="1759441"/>
    <lineage>
        <taxon>Eukaryota</taxon>
        <taxon>Fungi</taxon>
        <taxon>Dikarya</taxon>
        <taxon>Basidiomycota</taxon>
        <taxon>Agaricomycotina</taxon>
        <taxon>Agaricomycetes</taxon>
        <taxon>Agaricomycetidae</taxon>
        <taxon>Atheliales</taxon>
        <taxon>Atheliaceae</taxon>
        <taxon>Athelia</taxon>
    </lineage>
</organism>